<keyword evidence="2" id="KW-1185">Reference proteome</keyword>
<gene>
    <name evidence="1" type="ORF">VP1G_10682</name>
</gene>
<dbReference type="AlphaFoldDB" id="A0A194URZ0"/>
<protein>
    <submittedName>
        <fullName evidence="1">Uncharacterized protein</fullName>
    </submittedName>
</protein>
<accession>A0A194URZ0</accession>
<dbReference type="EMBL" id="KN714673">
    <property type="protein sequence ID" value="KUI54391.1"/>
    <property type="molecule type" value="Genomic_DNA"/>
</dbReference>
<organism evidence="1 2">
    <name type="scientific">Cytospora mali</name>
    <name type="common">Apple Valsa canker fungus</name>
    <name type="synonym">Valsa mali</name>
    <dbReference type="NCBI Taxonomy" id="578113"/>
    <lineage>
        <taxon>Eukaryota</taxon>
        <taxon>Fungi</taxon>
        <taxon>Dikarya</taxon>
        <taxon>Ascomycota</taxon>
        <taxon>Pezizomycotina</taxon>
        <taxon>Sordariomycetes</taxon>
        <taxon>Sordariomycetidae</taxon>
        <taxon>Diaporthales</taxon>
        <taxon>Cytosporaceae</taxon>
        <taxon>Cytospora</taxon>
    </lineage>
</organism>
<evidence type="ECO:0000313" key="2">
    <source>
        <dbReference type="Proteomes" id="UP000078576"/>
    </source>
</evidence>
<proteinExistence type="predicted"/>
<evidence type="ECO:0000313" key="1">
    <source>
        <dbReference type="EMBL" id="KUI54391.1"/>
    </source>
</evidence>
<sequence>MDIGSGNVEIASAELDERTVEVRVHGNPLPSTLIQIPINNTFYRPKPRTVVLRQGEDLLPGLPVKGTGTLALPGSLGLCLVHVPEAGKVHQLVVDVLLRDLVAHAAEAVPREALGAHAPAAVDAHLPRAVAAAAVVAHQPALVVPRGRGAAAQLQPRAVAEAHLVWNLRLEGVDLQVVAVSAGRVVGIVGVTADVEAKTLGQLRARCADDVGAETLDGWEDLLANVPLHVRGQT</sequence>
<reference evidence="2" key="1">
    <citation type="submission" date="2014-12" db="EMBL/GenBank/DDBJ databases">
        <title>Genome Sequence of Valsa Canker Pathogens Uncovers a Specific Adaption of Colonization on Woody Bark.</title>
        <authorList>
            <person name="Yin Z."/>
            <person name="Liu H."/>
            <person name="Gao X."/>
            <person name="Li Z."/>
            <person name="Song N."/>
            <person name="Ke X."/>
            <person name="Dai Q."/>
            <person name="Wu Y."/>
            <person name="Sun Y."/>
            <person name="Xu J.-R."/>
            <person name="Kang Z.K."/>
            <person name="Wang L."/>
            <person name="Huang L."/>
        </authorList>
    </citation>
    <scope>NUCLEOTIDE SEQUENCE [LARGE SCALE GENOMIC DNA]</scope>
    <source>
        <strain evidence="2">SXYL134</strain>
    </source>
</reference>
<dbReference type="Proteomes" id="UP000078576">
    <property type="component" value="Unassembled WGS sequence"/>
</dbReference>
<name>A0A194URZ0_CYTMA</name>